<protein>
    <recommendedName>
        <fullName evidence="6">Probable membrane transporter protein</fullName>
    </recommendedName>
</protein>
<dbReference type="InterPro" id="IPR002781">
    <property type="entry name" value="TM_pro_TauE-like"/>
</dbReference>
<gene>
    <name evidence="7" type="ORF">SAMN05216262_102150</name>
</gene>
<feature type="transmembrane region" description="Helical" evidence="6">
    <location>
        <begin position="214"/>
        <end position="233"/>
    </location>
</feature>
<keyword evidence="4 6" id="KW-1133">Transmembrane helix</keyword>
<feature type="transmembrane region" description="Helical" evidence="6">
    <location>
        <begin position="245"/>
        <end position="263"/>
    </location>
</feature>
<comment type="similarity">
    <text evidence="2 6">Belongs to the 4-toluene sulfonate uptake permease (TSUP) (TC 2.A.102) family.</text>
</comment>
<comment type="subcellular location">
    <subcellularLocation>
        <location evidence="6">Cell membrane</location>
        <topology evidence="6">Multi-pass membrane protein</topology>
    </subcellularLocation>
    <subcellularLocation>
        <location evidence="1">Membrane</location>
        <topology evidence="1">Multi-pass membrane protein</topology>
    </subcellularLocation>
</comment>
<evidence type="ECO:0000256" key="4">
    <source>
        <dbReference type="ARBA" id="ARBA00022989"/>
    </source>
</evidence>
<evidence type="ECO:0000256" key="6">
    <source>
        <dbReference type="RuleBase" id="RU363041"/>
    </source>
</evidence>
<dbReference type="PANTHER" id="PTHR43483">
    <property type="entry name" value="MEMBRANE TRANSPORTER PROTEIN HI_0806-RELATED"/>
    <property type="match status" value="1"/>
</dbReference>
<feature type="transmembrane region" description="Helical" evidence="6">
    <location>
        <begin position="7"/>
        <end position="36"/>
    </location>
</feature>
<dbReference type="PANTHER" id="PTHR43483:SF3">
    <property type="entry name" value="MEMBRANE TRANSPORTER PROTEIN HI_0806-RELATED"/>
    <property type="match status" value="1"/>
</dbReference>
<dbReference type="EMBL" id="FOBI01000002">
    <property type="protein sequence ID" value="SEK70228.1"/>
    <property type="molecule type" value="Genomic_DNA"/>
</dbReference>
<reference evidence="8" key="1">
    <citation type="submission" date="2016-10" db="EMBL/GenBank/DDBJ databases">
        <authorList>
            <person name="Varghese N."/>
            <person name="Submissions S."/>
        </authorList>
    </citation>
    <scope>NUCLEOTIDE SEQUENCE [LARGE SCALE GENOMIC DNA]</scope>
    <source>
        <strain evidence="8">CGMCC 1.9127</strain>
    </source>
</reference>
<sequence>MFISVFVACALLGAIVGFFAGLLGIGGGLIIVPVLVYLLPLLGISAELAFPMALATSLASIIFTSSSAAFAHHKNGNIPWSIAKKLVVTVAIGAVLGAIIAGLLSLKALTIIFASAVLILAAYMFLSIKVERSVALPNNWVLKIIGLITGVLASLMGIAGGAILVPILMYCSLTMRQAIGVATASGIIVALFGALGYVVIGFGREELPPWSIGYIYLPALLGIVLTSSLFAPLGVKAGANLPLRYLKKGFALFLMLVALKMIWW</sequence>
<evidence type="ECO:0000256" key="2">
    <source>
        <dbReference type="ARBA" id="ARBA00009142"/>
    </source>
</evidence>
<evidence type="ECO:0000256" key="3">
    <source>
        <dbReference type="ARBA" id="ARBA00022692"/>
    </source>
</evidence>
<keyword evidence="8" id="KW-1185">Reference proteome</keyword>
<feature type="transmembrane region" description="Helical" evidence="6">
    <location>
        <begin position="48"/>
        <end position="70"/>
    </location>
</feature>
<dbReference type="RefSeq" id="WP_085283683.1">
    <property type="nucleotide sequence ID" value="NZ_FOBI01000002.1"/>
</dbReference>
<evidence type="ECO:0000313" key="8">
    <source>
        <dbReference type="Proteomes" id="UP000199297"/>
    </source>
</evidence>
<feature type="transmembrane region" description="Helical" evidence="6">
    <location>
        <begin position="140"/>
        <end position="167"/>
    </location>
</feature>
<dbReference type="GO" id="GO:0005886">
    <property type="term" value="C:plasma membrane"/>
    <property type="evidence" value="ECO:0007669"/>
    <property type="project" value="UniProtKB-SubCell"/>
</dbReference>
<dbReference type="Proteomes" id="UP000199297">
    <property type="component" value="Unassembled WGS sequence"/>
</dbReference>
<feature type="transmembrane region" description="Helical" evidence="6">
    <location>
        <begin position="109"/>
        <end position="128"/>
    </location>
</feature>
<accession>A0A1H7J6C3</accession>
<dbReference type="STRING" id="641665.GCA_002104455_01783"/>
<evidence type="ECO:0000313" key="7">
    <source>
        <dbReference type="EMBL" id="SEK70228.1"/>
    </source>
</evidence>
<evidence type="ECO:0000256" key="5">
    <source>
        <dbReference type="ARBA" id="ARBA00023136"/>
    </source>
</evidence>
<organism evidence="7 8">
    <name type="scientific">Colwellia chukchiensis</name>
    <dbReference type="NCBI Taxonomy" id="641665"/>
    <lineage>
        <taxon>Bacteria</taxon>
        <taxon>Pseudomonadati</taxon>
        <taxon>Pseudomonadota</taxon>
        <taxon>Gammaproteobacteria</taxon>
        <taxon>Alteromonadales</taxon>
        <taxon>Colwelliaceae</taxon>
        <taxon>Colwellia</taxon>
    </lineage>
</organism>
<dbReference type="AlphaFoldDB" id="A0A1H7J6C3"/>
<evidence type="ECO:0000256" key="1">
    <source>
        <dbReference type="ARBA" id="ARBA00004141"/>
    </source>
</evidence>
<dbReference type="Pfam" id="PF01925">
    <property type="entry name" value="TauE"/>
    <property type="match status" value="1"/>
</dbReference>
<keyword evidence="5 6" id="KW-0472">Membrane</keyword>
<name>A0A1H7J6C3_9GAMM</name>
<dbReference type="OrthoDB" id="457670at2"/>
<feature type="transmembrane region" description="Helical" evidence="6">
    <location>
        <begin position="179"/>
        <end position="202"/>
    </location>
</feature>
<proteinExistence type="inferred from homology"/>
<keyword evidence="6" id="KW-1003">Cell membrane</keyword>
<feature type="transmembrane region" description="Helical" evidence="6">
    <location>
        <begin position="82"/>
        <end position="103"/>
    </location>
</feature>
<keyword evidence="3 6" id="KW-0812">Transmembrane</keyword>